<dbReference type="EMBL" id="QSUL01000036">
    <property type="protein sequence ID" value="RGN29605.1"/>
    <property type="molecule type" value="Genomic_DNA"/>
</dbReference>
<sequence>MKELLLQATLDSGHPDATPSDLCRWLVSLTGELATEAGSLAPMLYHTPCPEVLEVWLKDAPEQTERSVFRYRCLSFRPLPPVSASSPSASADCRIAVEVLPAKQLYIGFPVSEMGLVGASPALVATDGWVVPYEALSSVQIGHLDTVYAVLTPALSARLDCSGGMEQQMSALSGPYEALWQEVEGLLARCFPSGGAVSGCPLHLSLHPADVPAHRLRCIGAEHSLLQFGKSAVETDPRTGLCRYGACLPGRCRSLTLTMLYPRGQLDAARRLFGLFSPLASLIAVMPVGSMDQWIAYDADERAADQLTQALYMQPATDVPAAFRLYCLMVPSGEAATALTGRQLSVRLRRLVLSLGALYVGAIPLHAVSSGGFGRYLPSVASRLLVQMGGVPWMPRHFASQDTDLIAGFSCSRPSQCFEPFSAVTFYNHPARGCCFDLCKAEEKFSLFFSSRFRRAYEQFLTDHRDSPPQRLVVYCHRELPTAALLSLVRWMVPYSEAVPVVLAQVRRTSRAMLRHYAPDAPGCMPPAGTVLGCTDDTFLLFCRDFRPASDSSRASYPYPLEVRLNRLCADGSLQPLPSAEADDVLVQAFQLVKANPACVDGSPLPLVLSHTDRLLRHRCQEWQLEMADRIAMD</sequence>
<organism evidence="1 2">
    <name type="scientific">Bacteroides oleiciplenus</name>
    <dbReference type="NCBI Taxonomy" id="626931"/>
    <lineage>
        <taxon>Bacteria</taxon>
        <taxon>Pseudomonadati</taxon>
        <taxon>Bacteroidota</taxon>
        <taxon>Bacteroidia</taxon>
        <taxon>Bacteroidales</taxon>
        <taxon>Bacteroidaceae</taxon>
        <taxon>Bacteroides</taxon>
    </lineage>
</organism>
<evidence type="ECO:0000313" key="1">
    <source>
        <dbReference type="EMBL" id="RGN29605.1"/>
    </source>
</evidence>
<comment type="caution">
    <text evidence="1">The sequence shown here is derived from an EMBL/GenBank/DDBJ whole genome shotgun (WGS) entry which is preliminary data.</text>
</comment>
<name>A0A3E5AWL3_9BACE</name>
<protein>
    <submittedName>
        <fullName evidence="1">Uncharacterized protein</fullName>
    </submittedName>
</protein>
<dbReference type="InterPro" id="IPR036397">
    <property type="entry name" value="RNaseH_sf"/>
</dbReference>
<evidence type="ECO:0000313" key="2">
    <source>
        <dbReference type="Proteomes" id="UP000260983"/>
    </source>
</evidence>
<dbReference type="GO" id="GO:0003676">
    <property type="term" value="F:nucleic acid binding"/>
    <property type="evidence" value="ECO:0007669"/>
    <property type="project" value="InterPro"/>
</dbReference>
<dbReference type="Proteomes" id="UP000260983">
    <property type="component" value="Unassembled WGS sequence"/>
</dbReference>
<dbReference type="InterPro" id="IPR012337">
    <property type="entry name" value="RNaseH-like_sf"/>
</dbReference>
<proteinExistence type="predicted"/>
<dbReference type="SUPFAM" id="SSF53098">
    <property type="entry name" value="Ribonuclease H-like"/>
    <property type="match status" value="1"/>
</dbReference>
<reference evidence="1 2" key="1">
    <citation type="submission" date="2018-08" db="EMBL/GenBank/DDBJ databases">
        <title>A genome reference for cultivated species of the human gut microbiota.</title>
        <authorList>
            <person name="Zou Y."/>
            <person name="Xue W."/>
            <person name="Luo G."/>
        </authorList>
    </citation>
    <scope>NUCLEOTIDE SEQUENCE [LARGE SCALE GENOMIC DNA]</scope>
    <source>
        <strain evidence="1 2">OM05-15BH</strain>
    </source>
</reference>
<dbReference type="AlphaFoldDB" id="A0A3E5AWL3"/>
<accession>A0A3E5AWL3</accession>
<dbReference type="RefSeq" id="WP_117725805.1">
    <property type="nucleotide sequence ID" value="NZ_QSUL01000036.1"/>
</dbReference>
<gene>
    <name evidence="1" type="ORF">DXB65_23945</name>
</gene>
<dbReference type="Gene3D" id="3.30.420.10">
    <property type="entry name" value="Ribonuclease H-like superfamily/Ribonuclease H"/>
    <property type="match status" value="1"/>
</dbReference>